<comment type="caution">
    <text evidence="2">The sequence shown here is derived from an EMBL/GenBank/DDBJ whole genome shotgun (WGS) entry which is preliminary data.</text>
</comment>
<reference evidence="2 3" key="1">
    <citation type="submission" date="2019-09" db="EMBL/GenBank/DDBJ databases">
        <title>Draft genome of the ectomycorrhizal ascomycete Sphaerosporella brunnea.</title>
        <authorList>
            <consortium name="DOE Joint Genome Institute"/>
            <person name="Benucci G.M."/>
            <person name="Marozzi G."/>
            <person name="Antonielli L."/>
            <person name="Sanchez S."/>
            <person name="Marco P."/>
            <person name="Wang X."/>
            <person name="Falini L.B."/>
            <person name="Barry K."/>
            <person name="Haridas S."/>
            <person name="Lipzen A."/>
            <person name="Labutti K."/>
            <person name="Grigoriev I.V."/>
            <person name="Murat C."/>
            <person name="Martin F."/>
            <person name="Albertini E."/>
            <person name="Donnini D."/>
            <person name="Bonito G."/>
        </authorList>
    </citation>
    <scope>NUCLEOTIDE SEQUENCE [LARGE SCALE GENOMIC DNA]</scope>
    <source>
        <strain evidence="2 3">Sb_GMNB300</strain>
    </source>
</reference>
<proteinExistence type="predicted"/>
<keyword evidence="3" id="KW-1185">Reference proteome</keyword>
<name>A0A5J5F9S1_9PEZI</name>
<evidence type="ECO:0000313" key="3">
    <source>
        <dbReference type="Proteomes" id="UP000326924"/>
    </source>
</evidence>
<organism evidence="2 3">
    <name type="scientific">Sphaerosporella brunnea</name>
    <dbReference type="NCBI Taxonomy" id="1250544"/>
    <lineage>
        <taxon>Eukaryota</taxon>
        <taxon>Fungi</taxon>
        <taxon>Dikarya</taxon>
        <taxon>Ascomycota</taxon>
        <taxon>Pezizomycotina</taxon>
        <taxon>Pezizomycetes</taxon>
        <taxon>Pezizales</taxon>
        <taxon>Pyronemataceae</taxon>
        <taxon>Sphaerosporella</taxon>
    </lineage>
</organism>
<protein>
    <submittedName>
        <fullName evidence="2">Uncharacterized protein</fullName>
    </submittedName>
</protein>
<dbReference type="InParanoid" id="A0A5J5F9S1"/>
<sequence>MDSTVPERPAYQTEPDDDPPGIGQLSAAQSHIIKDNLRGLRRRIWLELGMLNQFSPYPSFHLLSDEAIHTLAKKSAAIVSGSTTAMAVLDLDIEAVAPDPLVHTGNPSKRRGRPRRGTPEFVPPFDINPHADQCDPEVQLALSQVEKARQAQKSVGLGEGEADGQRIKQSIRYANETGLTQAVKDLIGKRPKGRPSREKIAARNAQIADALQQLGLEEEPEYS</sequence>
<evidence type="ECO:0000313" key="2">
    <source>
        <dbReference type="EMBL" id="KAA8913732.1"/>
    </source>
</evidence>
<feature type="region of interest" description="Disordered" evidence="1">
    <location>
        <begin position="1"/>
        <end position="22"/>
    </location>
</feature>
<dbReference type="AlphaFoldDB" id="A0A5J5F9S1"/>
<dbReference type="Proteomes" id="UP000326924">
    <property type="component" value="Unassembled WGS sequence"/>
</dbReference>
<gene>
    <name evidence="2" type="ORF">FN846DRAFT_886375</name>
</gene>
<accession>A0A5J5F9S1</accession>
<evidence type="ECO:0000256" key="1">
    <source>
        <dbReference type="SAM" id="MobiDB-lite"/>
    </source>
</evidence>
<dbReference type="EMBL" id="VXIS01000012">
    <property type="protein sequence ID" value="KAA8913732.1"/>
    <property type="molecule type" value="Genomic_DNA"/>
</dbReference>